<dbReference type="InterPro" id="IPR043502">
    <property type="entry name" value="DNA/RNA_pol_sf"/>
</dbReference>
<dbReference type="InterPro" id="IPR041373">
    <property type="entry name" value="RT_RNaseH"/>
</dbReference>
<evidence type="ECO:0000256" key="6">
    <source>
        <dbReference type="ARBA" id="ARBA00022918"/>
    </source>
</evidence>
<dbReference type="OrthoDB" id="10055717at2759"/>
<proteinExistence type="predicted"/>
<evidence type="ECO:0000256" key="2">
    <source>
        <dbReference type="ARBA" id="ARBA00022695"/>
    </source>
</evidence>
<dbReference type="Gene3D" id="3.30.70.270">
    <property type="match status" value="2"/>
</dbReference>
<dbReference type="PANTHER" id="PTHR37984">
    <property type="entry name" value="PROTEIN CBG26694"/>
    <property type="match status" value="1"/>
</dbReference>
<evidence type="ECO:0000313" key="9">
    <source>
        <dbReference type="Proteomes" id="UP000237105"/>
    </source>
</evidence>
<reference evidence="9" key="1">
    <citation type="submission" date="2016-06" db="EMBL/GenBank/DDBJ databases">
        <title>Parallel loss of symbiosis genes in relatives of nitrogen-fixing non-legume Parasponia.</title>
        <authorList>
            <person name="Van Velzen R."/>
            <person name="Holmer R."/>
            <person name="Bu F."/>
            <person name="Rutten L."/>
            <person name="Van Zeijl A."/>
            <person name="Liu W."/>
            <person name="Santuari L."/>
            <person name="Cao Q."/>
            <person name="Sharma T."/>
            <person name="Shen D."/>
            <person name="Roswanjaya Y."/>
            <person name="Wardhani T."/>
            <person name="Kalhor M.S."/>
            <person name="Jansen J."/>
            <person name="Van den Hoogen J."/>
            <person name="Gungor B."/>
            <person name="Hartog M."/>
            <person name="Hontelez J."/>
            <person name="Verver J."/>
            <person name="Yang W.-C."/>
            <person name="Schijlen E."/>
            <person name="Repin R."/>
            <person name="Schilthuizen M."/>
            <person name="Schranz E."/>
            <person name="Heidstra R."/>
            <person name="Miyata K."/>
            <person name="Fedorova E."/>
            <person name="Kohlen W."/>
            <person name="Bisseling T."/>
            <person name="Smit S."/>
            <person name="Geurts R."/>
        </authorList>
    </citation>
    <scope>NUCLEOTIDE SEQUENCE [LARGE SCALE GENOMIC DNA]</scope>
    <source>
        <strain evidence="9">cv. WU1-14</strain>
    </source>
</reference>
<keyword evidence="1" id="KW-0808">Transferase</keyword>
<dbReference type="FunFam" id="3.10.20.370:FF:000001">
    <property type="entry name" value="Retrovirus-related Pol polyprotein from transposon 17.6-like protein"/>
    <property type="match status" value="1"/>
</dbReference>
<evidence type="ECO:0000256" key="3">
    <source>
        <dbReference type="ARBA" id="ARBA00022722"/>
    </source>
</evidence>
<dbReference type="GO" id="GO:0003964">
    <property type="term" value="F:RNA-directed DNA polymerase activity"/>
    <property type="evidence" value="ECO:0007669"/>
    <property type="project" value="UniProtKB-KW"/>
</dbReference>
<evidence type="ECO:0000256" key="5">
    <source>
        <dbReference type="ARBA" id="ARBA00022801"/>
    </source>
</evidence>
<protein>
    <recommendedName>
        <fullName evidence="7">Reverse transcriptase RNase H-like domain-containing protein</fullName>
    </recommendedName>
</protein>
<dbReference type="PANTHER" id="PTHR37984:SF5">
    <property type="entry name" value="PROTEIN NYNRIN-LIKE"/>
    <property type="match status" value="1"/>
</dbReference>
<feature type="domain" description="Reverse transcriptase RNase H-like" evidence="7">
    <location>
        <begin position="150"/>
        <end position="238"/>
    </location>
</feature>
<evidence type="ECO:0000259" key="7">
    <source>
        <dbReference type="Pfam" id="PF17917"/>
    </source>
</evidence>
<dbReference type="EMBL" id="JXTB01001512">
    <property type="protein sequence ID" value="PON31147.1"/>
    <property type="molecule type" value="Genomic_DNA"/>
</dbReference>
<dbReference type="Gene3D" id="3.10.20.370">
    <property type="match status" value="1"/>
</dbReference>
<dbReference type="InterPro" id="IPR050951">
    <property type="entry name" value="Retrovirus_Pol_polyprotein"/>
</dbReference>
<dbReference type="Proteomes" id="UP000237105">
    <property type="component" value="Unassembled WGS sequence"/>
</dbReference>
<dbReference type="SUPFAM" id="SSF56672">
    <property type="entry name" value="DNA/RNA polymerases"/>
    <property type="match status" value="1"/>
</dbReference>
<comment type="caution">
    <text evidence="8">The sequence shown here is derived from an EMBL/GenBank/DDBJ whole genome shotgun (WGS) entry which is preliminary data.</text>
</comment>
<dbReference type="CDD" id="cd09274">
    <property type="entry name" value="RNase_HI_RT_Ty3"/>
    <property type="match status" value="1"/>
</dbReference>
<evidence type="ECO:0000256" key="4">
    <source>
        <dbReference type="ARBA" id="ARBA00022759"/>
    </source>
</evidence>
<dbReference type="AlphaFoldDB" id="A0A2P5A3M6"/>
<gene>
    <name evidence="8" type="ORF">PanWU01x14_372160</name>
</gene>
<dbReference type="GO" id="GO:0004519">
    <property type="term" value="F:endonuclease activity"/>
    <property type="evidence" value="ECO:0007669"/>
    <property type="project" value="UniProtKB-KW"/>
</dbReference>
<keyword evidence="4" id="KW-0255">Endonuclease</keyword>
<organism evidence="8 9">
    <name type="scientific">Parasponia andersonii</name>
    <name type="common">Sponia andersonii</name>
    <dbReference type="NCBI Taxonomy" id="3476"/>
    <lineage>
        <taxon>Eukaryota</taxon>
        <taxon>Viridiplantae</taxon>
        <taxon>Streptophyta</taxon>
        <taxon>Embryophyta</taxon>
        <taxon>Tracheophyta</taxon>
        <taxon>Spermatophyta</taxon>
        <taxon>Magnoliopsida</taxon>
        <taxon>eudicotyledons</taxon>
        <taxon>Gunneridae</taxon>
        <taxon>Pentapetalae</taxon>
        <taxon>rosids</taxon>
        <taxon>fabids</taxon>
        <taxon>Rosales</taxon>
        <taxon>Cannabaceae</taxon>
        <taxon>Parasponia</taxon>
    </lineage>
</organism>
<accession>A0A2P5A3M6</accession>
<dbReference type="STRING" id="3476.A0A2P5A3M6"/>
<evidence type="ECO:0000313" key="8">
    <source>
        <dbReference type="EMBL" id="PON31147.1"/>
    </source>
</evidence>
<dbReference type="FunFam" id="3.30.70.270:FF:000020">
    <property type="entry name" value="Transposon Tf2-6 polyprotein-like Protein"/>
    <property type="match status" value="1"/>
</dbReference>
<keyword evidence="5" id="KW-0378">Hydrolase</keyword>
<keyword evidence="3" id="KW-0540">Nuclease</keyword>
<dbReference type="InterPro" id="IPR043128">
    <property type="entry name" value="Rev_trsase/Diguanyl_cyclase"/>
</dbReference>
<keyword evidence="2" id="KW-0548">Nucleotidyltransferase</keyword>
<dbReference type="GO" id="GO:0016787">
    <property type="term" value="F:hydrolase activity"/>
    <property type="evidence" value="ECO:0007669"/>
    <property type="project" value="UniProtKB-KW"/>
</dbReference>
<keyword evidence="6" id="KW-0695">RNA-directed DNA polymerase</keyword>
<dbReference type="Pfam" id="PF17917">
    <property type="entry name" value="RT_RNaseH"/>
    <property type="match status" value="1"/>
</dbReference>
<sequence length="240" mass="27725">MIEEITKVFVDVFSIFDSTFEHCLHNLALVFQRCEEKNLVLNWEKCHFMVREGIVLGHRISSEGIEIDWAKIEVIEKLPPPTNVEGIQSFLGHAGFYWRFIKDFSRIAKPLSNLLEKDAPFIFDDACLFAFNAIKERLTLAPIVVTPMWNKPFEIMCNASDYATGAVLGQRRNKNFHSIYYASHTLNDAQENYTTMEKEMLAVVYACYKFRSFIIGSKVIVYTDHAAIRYLFTKNDANPD</sequence>
<keyword evidence="9" id="KW-1185">Reference proteome</keyword>
<name>A0A2P5A3M6_PARAD</name>
<evidence type="ECO:0000256" key="1">
    <source>
        <dbReference type="ARBA" id="ARBA00022679"/>
    </source>
</evidence>